<dbReference type="InterPro" id="IPR048647">
    <property type="entry name" value="RlmA_N"/>
</dbReference>
<feature type="domain" description="23S rRNA (guanine(745)-N(1))-methyltransferase N-terminal" evidence="4">
    <location>
        <begin position="20"/>
        <end position="54"/>
    </location>
</feature>
<sequence length="297" mass="31802">MPEPAAGVRTPWIRLLDVVRCPLCGQRLAPEGRTLRCPQRHTFDTAKQGYIGLLGGGKRAAPADSADMVRARADFLDAGHYAPLATALADAARELCPARGTVLDAGAGTGHYLAAVLDAVPEAVGLGLDASVYALRRAARAHDRAGAASWDVWQPFPLRDAAVDLVLNVFAPRNGAEFRRVLRPSGALLVVTPTVRHLAELRGELGLLEIDPAKEERLQRTLEDRFVPESSTQLEYAMRLSAQDIENLALMGPAAHHLDAGELRERVAALGEPRAVTASFTLSVHRPAGRTARAGDS</sequence>
<dbReference type="EMBL" id="BJMM01000007">
    <property type="protein sequence ID" value="GEB49450.1"/>
    <property type="molecule type" value="Genomic_DNA"/>
</dbReference>
<reference evidence="5 6" key="1">
    <citation type="submission" date="2019-06" db="EMBL/GenBank/DDBJ databases">
        <title>Whole genome shotgun sequence of Streptomyces cacaoi subsp. cacaoi NBRC 12748.</title>
        <authorList>
            <person name="Hosoyama A."/>
            <person name="Uohara A."/>
            <person name="Ohji S."/>
            <person name="Ichikawa N."/>
        </authorList>
    </citation>
    <scope>NUCLEOTIDE SEQUENCE [LARGE SCALE GENOMIC DNA]</scope>
    <source>
        <strain evidence="5 6">NBRC 12748</strain>
    </source>
</reference>
<feature type="binding site" evidence="2">
    <location>
        <begin position="109"/>
        <end position="110"/>
    </location>
    <ligand>
        <name>S-adenosyl-L-methionine</name>
        <dbReference type="ChEBI" id="CHEBI:59789"/>
    </ligand>
</feature>
<feature type="binding site" evidence="1">
    <location>
        <position position="37"/>
    </location>
    <ligand>
        <name>Zn(2+)</name>
        <dbReference type="ChEBI" id="CHEBI:29105"/>
    </ligand>
</feature>
<name>A0A4Y3QZU6_STRCI</name>
<dbReference type="Pfam" id="PF13649">
    <property type="entry name" value="Methyltransf_25"/>
    <property type="match status" value="1"/>
</dbReference>
<organism evidence="5 6">
    <name type="scientific">Streptomyces cacaoi</name>
    <dbReference type="NCBI Taxonomy" id="1898"/>
    <lineage>
        <taxon>Bacteria</taxon>
        <taxon>Bacillati</taxon>
        <taxon>Actinomycetota</taxon>
        <taxon>Actinomycetes</taxon>
        <taxon>Kitasatosporales</taxon>
        <taxon>Streptomycetaceae</taxon>
        <taxon>Streptomyces</taxon>
    </lineage>
</organism>
<dbReference type="GO" id="GO:0008168">
    <property type="term" value="F:methyltransferase activity"/>
    <property type="evidence" value="ECO:0007669"/>
    <property type="project" value="InterPro"/>
</dbReference>
<protein>
    <submittedName>
        <fullName evidence="5">Ubiquinone biosynthesis protein</fullName>
    </submittedName>
</protein>
<feature type="domain" description="Methyltransferase" evidence="3">
    <location>
        <begin position="102"/>
        <end position="186"/>
    </location>
</feature>
<feature type="binding site" evidence="2">
    <location>
        <position position="81"/>
    </location>
    <ligand>
        <name>S-adenosyl-L-methionine</name>
        <dbReference type="ChEBI" id="CHEBI:59789"/>
    </ligand>
</feature>
<feature type="binding site" evidence="2">
    <location>
        <position position="197"/>
    </location>
    <ligand>
        <name>S-adenosyl-L-methionine</name>
        <dbReference type="ChEBI" id="CHEBI:59789"/>
    </ligand>
</feature>
<accession>A0A4Y3QZU6</accession>
<evidence type="ECO:0000313" key="5">
    <source>
        <dbReference type="EMBL" id="GEB49450.1"/>
    </source>
</evidence>
<dbReference type="SUPFAM" id="SSF53335">
    <property type="entry name" value="S-adenosyl-L-methionine-dependent methyltransferases"/>
    <property type="match status" value="1"/>
</dbReference>
<dbReference type="Gene3D" id="3.40.50.150">
    <property type="entry name" value="Vaccinia Virus protein VP39"/>
    <property type="match status" value="1"/>
</dbReference>
<comment type="caution">
    <text evidence="5">The sequence shown here is derived from an EMBL/GenBank/DDBJ whole genome shotgun (WGS) entry which is preliminary data.</text>
</comment>
<keyword evidence="5" id="KW-0830">Ubiquinone</keyword>
<evidence type="ECO:0000313" key="6">
    <source>
        <dbReference type="Proteomes" id="UP000319210"/>
    </source>
</evidence>
<feature type="binding site" evidence="1">
    <location>
        <position position="21"/>
    </location>
    <ligand>
        <name>Zn(2+)</name>
        <dbReference type="ChEBI" id="CHEBI:29105"/>
    </ligand>
</feature>
<keyword evidence="1" id="KW-0479">Metal-binding</keyword>
<dbReference type="InterPro" id="IPR016718">
    <property type="entry name" value="rRNA_m1G-MeTrfase_A_prd"/>
</dbReference>
<feature type="binding site" evidence="1">
    <location>
        <position position="24"/>
    </location>
    <ligand>
        <name>Zn(2+)</name>
        <dbReference type="ChEBI" id="CHEBI:29105"/>
    </ligand>
</feature>
<dbReference type="OrthoDB" id="108476at2"/>
<evidence type="ECO:0000259" key="4">
    <source>
        <dbReference type="Pfam" id="PF21302"/>
    </source>
</evidence>
<dbReference type="GO" id="GO:0046872">
    <property type="term" value="F:metal ion binding"/>
    <property type="evidence" value="ECO:0007669"/>
    <property type="project" value="UniProtKB-KW"/>
</dbReference>
<keyword evidence="6" id="KW-1185">Reference proteome</keyword>
<gene>
    <name evidence="5" type="ORF">SCA03_20010</name>
</gene>
<dbReference type="Pfam" id="PF21302">
    <property type="entry name" value="Zn_ribbon_RlmA"/>
    <property type="match status" value="1"/>
</dbReference>
<evidence type="ECO:0000256" key="1">
    <source>
        <dbReference type="PIRSR" id="PIRSR018249-1"/>
    </source>
</evidence>
<dbReference type="RefSeq" id="WP_030877265.1">
    <property type="nucleotide sequence ID" value="NZ_BJMM01000007.1"/>
</dbReference>
<proteinExistence type="predicted"/>
<dbReference type="Proteomes" id="UP000319210">
    <property type="component" value="Unassembled WGS sequence"/>
</dbReference>
<dbReference type="AlphaFoldDB" id="A0A4Y3QZU6"/>
<dbReference type="InterPro" id="IPR041698">
    <property type="entry name" value="Methyltransf_25"/>
</dbReference>
<keyword evidence="1" id="KW-0862">Zinc</keyword>
<feature type="binding site" evidence="1">
    <location>
        <position position="41"/>
    </location>
    <ligand>
        <name>Zn(2+)</name>
        <dbReference type="ChEBI" id="CHEBI:29105"/>
    </ligand>
</feature>
<dbReference type="InterPro" id="IPR029063">
    <property type="entry name" value="SAM-dependent_MTases_sf"/>
</dbReference>
<keyword evidence="2" id="KW-0949">S-adenosyl-L-methionine</keyword>
<dbReference type="PIRSF" id="PIRSF018249">
    <property type="entry name" value="MyrA_prd"/>
    <property type="match status" value="1"/>
</dbReference>
<evidence type="ECO:0000256" key="2">
    <source>
        <dbReference type="PIRSR" id="PIRSR018249-2"/>
    </source>
</evidence>
<evidence type="ECO:0000259" key="3">
    <source>
        <dbReference type="Pfam" id="PF13649"/>
    </source>
</evidence>